<protein>
    <submittedName>
        <fullName evidence="1">Uncharacterized protein</fullName>
    </submittedName>
</protein>
<name>A0A3B0YD15_9ZZZZ</name>
<organism evidence="1">
    <name type="scientific">hydrothermal vent metagenome</name>
    <dbReference type="NCBI Taxonomy" id="652676"/>
    <lineage>
        <taxon>unclassified sequences</taxon>
        <taxon>metagenomes</taxon>
        <taxon>ecological metagenomes</taxon>
    </lineage>
</organism>
<sequence>MISKKLITLTLAAVIAAPLYAPLVQAAEFKVSCSTVDDCMSKGDKLTKKRKLSLAVEAYRNAIKKDVENKDAWRKFEKIVVRISEEGGC</sequence>
<gene>
    <name evidence="1" type="ORF">MNBD_GAMMA08-906</name>
</gene>
<dbReference type="EMBL" id="UOFH01000351">
    <property type="protein sequence ID" value="VAW66614.1"/>
    <property type="molecule type" value="Genomic_DNA"/>
</dbReference>
<dbReference type="InterPro" id="IPR011990">
    <property type="entry name" value="TPR-like_helical_dom_sf"/>
</dbReference>
<proteinExistence type="predicted"/>
<dbReference type="SUPFAM" id="SSF48452">
    <property type="entry name" value="TPR-like"/>
    <property type="match status" value="1"/>
</dbReference>
<reference evidence="1" key="1">
    <citation type="submission" date="2018-06" db="EMBL/GenBank/DDBJ databases">
        <authorList>
            <person name="Zhirakovskaya E."/>
        </authorList>
    </citation>
    <scope>NUCLEOTIDE SEQUENCE</scope>
</reference>
<evidence type="ECO:0000313" key="1">
    <source>
        <dbReference type="EMBL" id="VAW66614.1"/>
    </source>
</evidence>
<dbReference type="AlphaFoldDB" id="A0A3B0YD15"/>
<accession>A0A3B0YD15</accession>